<evidence type="ECO:0000256" key="16">
    <source>
        <dbReference type="ARBA" id="ARBA00022932"/>
    </source>
</evidence>
<protein>
    <recommendedName>
        <fullName evidence="19">Gypsy retrotransposon integrase-like protein 1</fullName>
        <ecNumber evidence="4">2.7.7.49</ecNumber>
        <ecNumber evidence="3">3.1.26.4</ecNumber>
    </recommendedName>
</protein>
<dbReference type="Gene3D" id="3.10.10.10">
    <property type="entry name" value="HIV Type 1 Reverse Transcriptase, subunit A, domain 1"/>
    <property type="match status" value="1"/>
</dbReference>
<organism evidence="24 25">
    <name type="scientific">Leptobrachium leishanense</name>
    <name type="common">Leishan spiny toad</name>
    <dbReference type="NCBI Taxonomy" id="445787"/>
    <lineage>
        <taxon>Eukaryota</taxon>
        <taxon>Metazoa</taxon>
        <taxon>Chordata</taxon>
        <taxon>Craniata</taxon>
        <taxon>Vertebrata</taxon>
        <taxon>Euteleostomi</taxon>
        <taxon>Amphibia</taxon>
        <taxon>Batrachia</taxon>
        <taxon>Anura</taxon>
        <taxon>Pelobatoidea</taxon>
        <taxon>Megophryidae</taxon>
        <taxon>Leptobrachium</taxon>
    </lineage>
</organism>
<dbReference type="GO" id="GO:0005634">
    <property type="term" value="C:nucleus"/>
    <property type="evidence" value="ECO:0007669"/>
    <property type="project" value="UniProtKB-SubCell"/>
</dbReference>
<dbReference type="SUPFAM" id="SSF54160">
    <property type="entry name" value="Chromo domain-like"/>
    <property type="match status" value="1"/>
</dbReference>
<dbReference type="PANTHER" id="PTHR37984">
    <property type="entry name" value="PROTEIN CBG26694"/>
    <property type="match status" value="1"/>
</dbReference>
<evidence type="ECO:0000256" key="11">
    <source>
        <dbReference type="ARBA" id="ARBA00022759"/>
    </source>
</evidence>
<keyword evidence="16" id="KW-0239">DNA-directed DNA polymerase</keyword>
<dbReference type="AlphaFoldDB" id="A0A8C5QBF2"/>
<dbReference type="PROSITE" id="PS50994">
    <property type="entry name" value="INTEGRASE"/>
    <property type="match status" value="1"/>
</dbReference>
<dbReference type="OrthoDB" id="8000983at2759"/>
<dbReference type="Gene3D" id="3.10.20.370">
    <property type="match status" value="1"/>
</dbReference>
<feature type="compositionally biased region" description="Low complexity" evidence="20">
    <location>
        <begin position="1068"/>
        <end position="1083"/>
    </location>
</feature>
<dbReference type="InterPro" id="IPR050951">
    <property type="entry name" value="Retrovirus_Pol_polyprotein"/>
</dbReference>
<evidence type="ECO:0000256" key="17">
    <source>
        <dbReference type="ARBA" id="ARBA00023125"/>
    </source>
</evidence>
<dbReference type="InterPro" id="IPR041373">
    <property type="entry name" value="RT_RNaseH"/>
</dbReference>
<evidence type="ECO:0000256" key="13">
    <source>
        <dbReference type="ARBA" id="ARBA00022842"/>
    </source>
</evidence>
<keyword evidence="13" id="KW-0460">Magnesium</keyword>
<keyword evidence="11" id="KW-0255">Endonuclease</keyword>
<dbReference type="PROSITE" id="PS50013">
    <property type="entry name" value="CHROMO_2"/>
    <property type="match status" value="1"/>
</dbReference>
<evidence type="ECO:0000256" key="8">
    <source>
        <dbReference type="ARBA" id="ARBA00022722"/>
    </source>
</evidence>
<dbReference type="InterPro" id="IPR023780">
    <property type="entry name" value="Chromo_domain"/>
</dbReference>
<evidence type="ECO:0000256" key="9">
    <source>
        <dbReference type="ARBA" id="ARBA00022723"/>
    </source>
</evidence>
<keyword evidence="7" id="KW-0548">Nucleotidyltransferase</keyword>
<dbReference type="InterPro" id="IPR001584">
    <property type="entry name" value="Integrase_cat-core"/>
</dbReference>
<evidence type="ECO:0000259" key="22">
    <source>
        <dbReference type="PROSITE" id="PS50878"/>
    </source>
</evidence>
<name>A0A8C5QBF2_9ANUR</name>
<evidence type="ECO:0000256" key="3">
    <source>
        <dbReference type="ARBA" id="ARBA00012180"/>
    </source>
</evidence>
<dbReference type="EC" id="2.7.7.49" evidence="4"/>
<evidence type="ECO:0000256" key="5">
    <source>
        <dbReference type="ARBA" id="ARBA00022670"/>
    </source>
</evidence>
<comment type="similarity">
    <text evidence="2">Belongs to the beta type-B retroviral polymerase family. HERV class-II K(HML-2) pol subfamily.</text>
</comment>
<dbReference type="GO" id="GO:0003677">
    <property type="term" value="F:DNA binding"/>
    <property type="evidence" value="ECO:0007669"/>
    <property type="project" value="UniProtKB-KW"/>
</dbReference>
<dbReference type="Gene3D" id="2.40.70.10">
    <property type="entry name" value="Acid Proteases"/>
    <property type="match status" value="1"/>
</dbReference>
<evidence type="ECO:0000256" key="19">
    <source>
        <dbReference type="ARBA" id="ARBA00039658"/>
    </source>
</evidence>
<dbReference type="PROSITE" id="PS50878">
    <property type="entry name" value="RT_POL"/>
    <property type="match status" value="1"/>
</dbReference>
<dbReference type="InterPro" id="IPR036397">
    <property type="entry name" value="RNaseH_sf"/>
</dbReference>
<keyword evidence="17" id="KW-0238">DNA-binding</keyword>
<evidence type="ECO:0000259" key="23">
    <source>
        <dbReference type="PROSITE" id="PS50994"/>
    </source>
</evidence>
<dbReference type="InterPro" id="IPR056924">
    <property type="entry name" value="SH3_Tf2-1"/>
</dbReference>
<dbReference type="GO" id="GO:0003887">
    <property type="term" value="F:DNA-directed DNA polymerase activity"/>
    <property type="evidence" value="ECO:0007669"/>
    <property type="project" value="UniProtKB-KW"/>
</dbReference>
<evidence type="ECO:0000256" key="7">
    <source>
        <dbReference type="ARBA" id="ARBA00022695"/>
    </source>
</evidence>
<feature type="domain" description="Reverse transcriptase" evidence="22">
    <location>
        <begin position="191"/>
        <end position="369"/>
    </location>
</feature>
<dbReference type="Pfam" id="PF00078">
    <property type="entry name" value="RVT_1"/>
    <property type="match status" value="1"/>
</dbReference>
<keyword evidence="25" id="KW-1185">Reference proteome</keyword>
<dbReference type="Ensembl" id="ENSLLET00000036634.1">
    <property type="protein sequence ID" value="ENSLLEP00000035291.1"/>
    <property type="gene ID" value="ENSLLEG00000022354.1"/>
</dbReference>
<dbReference type="Pfam" id="PF00385">
    <property type="entry name" value="Chromo"/>
    <property type="match status" value="1"/>
</dbReference>
<dbReference type="InterPro" id="IPR000953">
    <property type="entry name" value="Chromo/chromo_shadow_dom"/>
</dbReference>
<dbReference type="Gene3D" id="3.30.420.10">
    <property type="entry name" value="Ribonuclease H-like superfamily/Ribonuclease H"/>
    <property type="match status" value="1"/>
</dbReference>
<dbReference type="CDD" id="cd09274">
    <property type="entry name" value="RNase_HI_RT_Ty3"/>
    <property type="match status" value="1"/>
</dbReference>
<dbReference type="Pfam" id="PF17917">
    <property type="entry name" value="RT_RNaseH"/>
    <property type="match status" value="1"/>
</dbReference>
<dbReference type="InterPro" id="IPR000477">
    <property type="entry name" value="RT_dom"/>
</dbReference>
<dbReference type="GO" id="GO:0006508">
    <property type="term" value="P:proteolysis"/>
    <property type="evidence" value="ECO:0007669"/>
    <property type="project" value="UniProtKB-KW"/>
</dbReference>
<keyword evidence="12" id="KW-0378">Hydrolase</keyword>
<sequence length="1083" mass="123426">MVDSGASGCFLDDNLSSLLSIPLHNKTFPVCVQLVDGSHLQSGPITHETIPLQVTIGSEHSETLCFDIVSSPLYPVILGLPWLKQHDPYIHWSSASVSFLSPRCKQTCLQKTHTVMSILDKDMVQTNVCLPKAYHEFHDVFDKQKAETLPPRRPYDCPIDLLPGTAIPYGRIYPLSEPELTVLKEYIKENLEKGFIRPSTSPAGAGIFFVDKKDGGLRPCVDYRDLNKITVKKRYPLPLIPELLERLKGAKIYSKLDLRGAYNLVRMKQDEWKTAFRSRYGHFEYTVMPYGLCNAPATFQHFINDVFRDLLDCFVVTYLDDILIFSSSLEDHRSHMRIVLQRLRDNKLYAKLEKCIFETTKVDFLGFVLSPGQIEMDPKKVEAILSWPIPDTRKAVQRFLGFANFYRRFIKKFSKIVHPLTILTKTGIPFKWTPEAQVAFNTLRIRFSTTPILSMPNPQTPYFLEVDASEIATGAILSQRAADGLLHPVAYCSKKLSPAEINYDIGDRELLAIKRGLEEWRHLLEGASHPIPVYTDHKNLEYLRSAKRLKPRQVRWALFFARFIFHVTYRPGQKNGKADALSRIHHSCSIPSIPSSILPSKCFLGIIHPVYDKIRTLTATTSLEVNPEGLHITRDRIFVPEEARFDVLHTCHDSPQAGHPGIRATLDLILRQFWWPSVELSVKQYVQSCPTCLRTKVNHTKTAGLLCPLPVPNRPWTQLTMDFIVDLPPSKGFNTIMVVVDRLTKMAHFIPSKKLPTAGETASLFFTHIFRLHGIPDTRTTDRGTQFTSKFWKAFCSLLRIQRNLSSSFHPQTNGQTERVNQILEQHLRCYTSFLQDDWLDLLPSAEFSYNSRKHSSIHSSPFYVNYGFHPTAIPNIPVTTTVPEATNRLLILKQGFRLAATTLQAAQETYKRAADKRRRPAPDFQIGDMVLLSTKNLRLPCPSKKLGPKFVGPFRILKKINSVAFRLQLPDSYKIHPVFHVSLFKSYHPDPFVGRSPAPPPPSVVSDSLEYEIGRILDSRLHRGRLQYYVHWKGYGPEERSWEPVQHVHAPALLRAFHRLHPRRPGPGRSRGALLRGGSVTP</sequence>
<reference evidence="24" key="1">
    <citation type="submission" date="2025-08" db="UniProtKB">
        <authorList>
            <consortium name="Ensembl"/>
        </authorList>
    </citation>
    <scope>IDENTIFICATION</scope>
</reference>
<keyword evidence="14" id="KW-0229">DNA integration</keyword>
<dbReference type="GeneTree" id="ENSGT01040000240511"/>
<dbReference type="Proteomes" id="UP000694569">
    <property type="component" value="Unplaced"/>
</dbReference>
<keyword evidence="18" id="KW-0233">DNA recombination</keyword>
<dbReference type="CDD" id="cd18975">
    <property type="entry name" value="CD_MarY1_POL_like"/>
    <property type="match status" value="1"/>
</dbReference>
<keyword evidence="5" id="KW-0645">Protease</keyword>
<evidence type="ECO:0000259" key="21">
    <source>
        <dbReference type="PROSITE" id="PS50013"/>
    </source>
</evidence>
<evidence type="ECO:0000256" key="20">
    <source>
        <dbReference type="SAM" id="MobiDB-lite"/>
    </source>
</evidence>
<evidence type="ECO:0000256" key="1">
    <source>
        <dbReference type="ARBA" id="ARBA00004123"/>
    </source>
</evidence>
<feature type="domain" description="Integrase catalytic" evidence="23">
    <location>
        <begin position="711"/>
        <end position="870"/>
    </location>
</feature>
<dbReference type="SUPFAM" id="SSF53098">
    <property type="entry name" value="Ribonuclease H-like"/>
    <property type="match status" value="1"/>
</dbReference>
<feature type="domain" description="Chromo" evidence="21">
    <location>
        <begin position="1012"/>
        <end position="1070"/>
    </location>
</feature>
<evidence type="ECO:0000256" key="12">
    <source>
        <dbReference type="ARBA" id="ARBA00022801"/>
    </source>
</evidence>
<dbReference type="FunFam" id="3.10.20.370:FF:000001">
    <property type="entry name" value="Retrovirus-related Pol polyprotein from transposon 17.6-like protein"/>
    <property type="match status" value="1"/>
</dbReference>
<dbReference type="InterPro" id="IPR021109">
    <property type="entry name" value="Peptidase_aspartic_dom_sf"/>
</dbReference>
<dbReference type="FunFam" id="3.30.420.10:FF:000032">
    <property type="entry name" value="Retrovirus-related Pol polyprotein from transposon 297-like Protein"/>
    <property type="match status" value="1"/>
</dbReference>
<dbReference type="GO" id="GO:0003964">
    <property type="term" value="F:RNA-directed DNA polymerase activity"/>
    <property type="evidence" value="ECO:0007669"/>
    <property type="project" value="UniProtKB-KW"/>
</dbReference>
<dbReference type="Pfam" id="PF17921">
    <property type="entry name" value="Integrase_H2C2"/>
    <property type="match status" value="1"/>
</dbReference>
<evidence type="ECO:0000313" key="25">
    <source>
        <dbReference type="Proteomes" id="UP000694569"/>
    </source>
</evidence>
<reference evidence="24" key="2">
    <citation type="submission" date="2025-09" db="UniProtKB">
        <authorList>
            <consortium name="Ensembl"/>
        </authorList>
    </citation>
    <scope>IDENTIFICATION</scope>
</reference>
<dbReference type="Gene3D" id="3.30.70.270">
    <property type="match status" value="2"/>
</dbReference>
<evidence type="ECO:0000256" key="4">
    <source>
        <dbReference type="ARBA" id="ARBA00012493"/>
    </source>
</evidence>
<comment type="subcellular location">
    <subcellularLocation>
        <location evidence="1">Nucleus</location>
    </subcellularLocation>
</comment>
<accession>A0A8C5QBF2</accession>
<evidence type="ECO:0000256" key="2">
    <source>
        <dbReference type="ARBA" id="ARBA00010879"/>
    </source>
</evidence>
<dbReference type="CDD" id="cd01647">
    <property type="entry name" value="RT_LTR"/>
    <property type="match status" value="1"/>
</dbReference>
<dbReference type="EC" id="3.1.26.4" evidence="3"/>
<evidence type="ECO:0000256" key="14">
    <source>
        <dbReference type="ARBA" id="ARBA00022908"/>
    </source>
</evidence>
<keyword evidence="10" id="KW-0064">Aspartyl protease</keyword>
<dbReference type="SMART" id="SM00298">
    <property type="entry name" value="CHROMO"/>
    <property type="match status" value="1"/>
</dbReference>
<dbReference type="CDD" id="cd00303">
    <property type="entry name" value="retropepsin_like"/>
    <property type="match status" value="1"/>
</dbReference>
<dbReference type="Pfam" id="PF24626">
    <property type="entry name" value="SH3_Tf2-1"/>
    <property type="match status" value="1"/>
</dbReference>
<dbReference type="GO" id="GO:0006310">
    <property type="term" value="P:DNA recombination"/>
    <property type="evidence" value="ECO:0007669"/>
    <property type="project" value="UniProtKB-KW"/>
</dbReference>
<proteinExistence type="inferred from homology"/>
<dbReference type="InterPro" id="IPR016197">
    <property type="entry name" value="Chromo-like_dom_sf"/>
</dbReference>
<dbReference type="InterPro" id="IPR043128">
    <property type="entry name" value="Rev_trsase/Diguanyl_cyclase"/>
</dbReference>
<dbReference type="Gene3D" id="2.40.50.40">
    <property type="match status" value="1"/>
</dbReference>
<evidence type="ECO:0000313" key="24">
    <source>
        <dbReference type="Ensembl" id="ENSLLEP00000035291.1"/>
    </source>
</evidence>
<evidence type="ECO:0000256" key="15">
    <source>
        <dbReference type="ARBA" id="ARBA00022918"/>
    </source>
</evidence>
<dbReference type="InterPro" id="IPR012337">
    <property type="entry name" value="RNaseH-like_sf"/>
</dbReference>
<feature type="region of interest" description="Disordered" evidence="20">
    <location>
        <begin position="1061"/>
        <end position="1083"/>
    </location>
</feature>
<dbReference type="InterPro" id="IPR043502">
    <property type="entry name" value="DNA/RNA_pol_sf"/>
</dbReference>
<dbReference type="Gene3D" id="1.10.340.70">
    <property type="match status" value="1"/>
</dbReference>
<keyword evidence="8" id="KW-0540">Nuclease</keyword>
<dbReference type="PANTHER" id="PTHR37984:SF5">
    <property type="entry name" value="PROTEIN NYNRIN-LIKE"/>
    <property type="match status" value="1"/>
</dbReference>
<dbReference type="GO" id="GO:0046872">
    <property type="term" value="F:metal ion binding"/>
    <property type="evidence" value="ECO:0007669"/>
    <property type="project" value="UniProtKB-KW"/>
</dbReference>
<dbReference type="InterPro" id="IPR041588">
    <property type="entry name" value="Integrase_H2C2"/>
</dbReference>
<dbReference type="SUPFAM" id="SSF56672">
    <property type="entry name" value="DNA/RNA polymerases"/>
    <property type="match status" value="1"/>
</dbReference>
<dbReference type="FunFam" id="1.10.340.70:FF:000001">
    <property type="entry name" value="Retrovirus-related Pol polyprotein from transposon gypsy-like Protein"/>
    <property type="match status" value="1"/>
</dbReference>
<keyword evidence="9" id="KW-0479">Metal-binding</keyword>
<keyword evidence="15" id="KW-0695">RNA-directed DNA polymerase</keyword>
<evidence type="ECO:0000256" key="10">
    <source>
        <dbReference type="ARBA" id="ARBA00022750"/>
    </source>
</evidence>
<dbReference type="GO" id="GO:0015074">
    <property type="term" value="P:DNA integration"/>
    <property type="evidence" value="ECO:0007669"/>
    <property type="project" value="UniProtKB-KW"/>
</dbReference>
<dbReference type="GO" id="GO:0004190">
    <property type="term" value="F:aspartic-type endopeptidase activity"/>
    <property type="evidence" value="ECO:0007669"/>
    <property type="project" value="UniProtKB-KW"/>
</dbReference>
<evidence type="ECO:0000256" key="6">
    <source>
        <dbReference type="ARBA" id="ARBA00022679"/>
    </source>
</evidence>
<dbReference type="GO" id="GO:0004523">
    <property type="term" value="F:RNA-DNA hybrid ribonuclease activity"/>
    <property type="evidence" value="ECO:0007669"/>
    <property type="project" value="UniProtKB-EC"/>
</dbReference>
<keyword evidence="6" id="KW-0808">Transferase</keyword>
<evidence type="ECO:0000256" key="18">
    <source>
        <dbReference type="ARBA" id="ARBA00023172"/>
    </source>
</evidence>
<dbReference type="FunFam" id="3.30.70.270:FF:000020">
    <property type="entry name" value="Transposon Tf2-6 polyprotein-like Protein"/>
    <property type="match status" value="1"/>
</dbReference>